<dbReference type="GO" id="GO:0004177">
    <property type="term" value="F:aminopeptidase activity"/>
    <property type="evidence" value="ECO:0007669"/>
    <property type="project" value="UniProtKB-KW"/>
</dbReference>
<evidence type="ECO:0000313" key="5">
    <source>
        <dbReference type="EMBL" id="USW53312.1"/>
    </source>
</evidence>
<accession>A0A9Q9EKI1</accession>
<dbReference type="EMBL" id="CP099422">
    <property type="protein sequence ID" value="USW53312.1"/>
    <property type="molecule type" value="Genomic_DNA"/>
</dbReference>
<evidence type="ECO:0000256" key="3">
    <source>
        <dbReference type="SAM" id="SignalP"/>
    </source>
</evidence>
<evidence type="ECO:0000259" key="4">
    <source>
        <dbReference type="Pfam" id="PF08386"/>
    </source>
</evidence>
<keyword evidence="5" id="KW-0031">Aminopeptidase</keyword>
<keyword evidence="5" id="KW-0645">Protease</keyword>
<organism evidence="5 6">
    <name type="scientific">Septoria linicola</name>
    <dbReference type="NCBI Taxonomy" id="215465"/>
    <lineage>
        <taxon>Eukaryota</taxon>
        <taxon>Fungi</taxon>
        <taxon>Dikarya</taxon>
        <taxon>Ascomycota</taxon>
        <taxon>Pezizomycotina</taxon>
        <taxon>Dothideomycetes</taxon>
        <taxon>Dothideomycetidae</taxon>
        <taxon>Mycosphaerellales</taxon>
        <taxon>Mycosphaerellaceae</taxon>
        <taxon>Septoria</taxon>
    </lineage>
</organism>
<keyword evidence="6" id="KW-1185">Reference proteome</keyword>
<proteinExistence type="inferred from homology"/>
<dbReference type="AlphaFoldDB" id="A0A9Q9EKI1"/>
<feature type="chain" id="PRO_5040272747" evidence="3">
    <location>
        <begin position="21"/>
        <end position="598"/>
    </location>
</feature>
<evidence type="ECO:0000313" key="6">
    <source>
        <dbReference type="Proteomes" id="UP001056384"/>
    </source>
</evidence>
<dbReference type="PANTHER" id="PTHR43248">
    <property type="entry name" value="2-SUCCINYL-6-HYDROXY-2,4-CYCLOHEXADIENE-1-CARBOXYLATE SYNTHASE"/>
    <property type="match status" value="1"/>
</dbReference>
<dbReference type="InterPro" id="IPR013595">
    <property type="entry name" value="Pept_S33_TAP-like_C"/>
</dbReference>
<dbReference type="Proteomes" id="UP001056384">
    <property type="component" value="Chromosome 5"/>
</dbReference>
<feature type="signal peptide" evidence="3">
    <location>
        <begin position="1"/>
        <end position="20"/>
    </location>
</feature>
<gene>
    <name evidence="5" type="ORF">Slin15195_G066310</name>
</gene>
<name>A0A9Q9EKI1_9PEZI</name>
<dbReference type="InterPro" id="IPR051601">
    <property type="entry name" value="Serine_prot/Carboxylest_S33"/>
</dbReference>
<keyword evidence="3" id="KW-0732">Signal</keyword>
<dbReference type="InterPro" id="IPR029058">
    <property type="entry name" value="AB_hydrolase_fold"/>
</dbReference>
<sequence length="598" mass="66626">MAFLLPIVLLASTYITDSYALVPTALFSYETGNSSTLSREPSFDWSTLTSSTELVYQSCYGDKFHCARLTVPLDWRNESNPNNVSLPIIRLPAKVPISDPNHAGTIIVNPGGPGGSGTLWALKNAEKLQAQLEGPKSYEILSFDPRGIFNSVPNAYCFDNAVQAEIWYDQKEAVGGLNSSAYALKFNWAAEKARGELCAATKNGRYPNGDNLRQHISTAYVARDVLEIVRKIDSQKLSSENKVAIAGEDCQQPMGSDSIETKSKLQFYGTSYGTFIGETFAALYPEHVGRMVLDANLDADNWVSRYEASIDDHMDIRQYFYKRCFESKEECDFYREEDSSPQDVENRFYELLDLLDEVPAYATGDGRATPITSGDLLQGFMTTTYQPLLFFKPYAKYLHDIATQHNPGVPFWQRPVPTKEAFTDKLLAQQYLGGEATPAVHCGDGPEPVLGRYDQFSGFERYLANLTERFGAEVAGLQADFKISCWSWPASLRTKWRFDGPFQADVPILFVNNRLDPATPAKSAEKMAGRYKGSVFLEQDACGHGALFPPSTCMWEHVRRYMHTGEMPEPGTVCKPNCVPFGEEPCEGLDASGLLKVR</sequence>
<reference evidence="5" key="1">
    <citation type="submission" date="2022-06" db="EMBL/GenBank/DDBJ databases">
        <title>Complete genome sequences of two strains of the flax pathogen Septoria linicola.</title>
        <authorList>
            <person name="Lapalu N."/>
            <person name="Simon A."/>
            <person name="Demenou B."/>
            <person name="Paumier D."/>
            <person name="Guillot M.-P."/>
            <person name="Gout L."/>
            <person name="Valade R."/>
        </authorList>
    </citation>
    <scope>NUCLEOTIDE SEQUENCE</scope>
    <source>
        <strain evidence="5">SE15195</strain>
    </source>
</reference>
<feature type="domain" description="Peptidase S33 tripeptidyl aminopeptidase-like C-terminal" evidence="4">
    <location>
        <begin position="483"/>
        <end position="574"/>
    </location>
</feature>
<evidence type="ECO:0000256" key="1">
    <source>
        <dbReference type="ARBA" id="ARBA00010088"/>
    </source>
</evidence>
<dbReference type="SUPFAM" id="SSF53474">
    <property type="entry name" value="alpha/beta-Hydrolases"/>
    <property type="match status" value="1"/>
</dbReference>
<protein>
    <submittedName>
        <fullName evidence="5">Peptidase S33 tripeptidyl aminopeptidase-like, alpha/Beta hydrolase</fullName>
    </submittedName>
</protein>
<dbReference type="PANTHER" id="PTHR43248:SF25">
    <property type="entry name" value="AB HYDROLASE-1 DOMAIN-CONTAINING PROTEIN-RELATED"/>
    <property type="match status" value="1"/>
</dbReference>
<keyword evidence="2 5" id="KW-0378">Hydrolase</keyword>
<dbReference type="Pfam" id="PF08386">
    <property type="entry name" value="Abhydrolase_4"/>
    <property type="match status" value="1"/>
</dbReference>
<comment type="similarity">
    <text evidence="1">Belongs to the peptidase S33 family.</text>
</comment>
<dbReference type="Gene3D" id="3.40.50.1820">
    <property type="entry name" value="alpha/beta hydrolase"/>
    <property type="match status" value="1"/>
</dbReference>
<evidence type="ECO:0000256" key="2">
    <source>
        <dbReference type="ARBA" id="ARBA00022801"/>
    </source>
</evidence>